<accession>A0A8S8X5Z5</accession>
<reference evidence="1" key="1">
    <citation type="submission" date="2021-02" db="EMBL/GenBank/DDBJ databases">
        <title>Genome sequence of Rhodospirillales sp. strain TMPK1 isolated from soil.</title>
        <authorList>
            <person name="Nakai R."/>
            <person name="Kusada H."/>
            <person name="Tamaki H."/>
        </authorList>
    </citation>
    <scope>NUCLEOTIDE SEQUENCE</scope>
    <source>
        <strain evidence="1">TMPK1</strain>
    </source>
</reference>
<organism evidence="1 2">
    <name type="scientific">Roseiterribacter gracilis</name>
    <dbReference type="NCBI Taxonomy" id="2812848"/>
    <lineage>
        <taxon>Bacteria</taxon>
        <taxon>Pseudomonadati</taxon>
        <taxon>Pseudomonadota</taxon>
        <taxon>Alphaproteobacteria</taxon>
        <taxon>Rhodospirillales</taxon>
        <taxon>Roseiterribacteraceae</taxon>
        <taxon>Roseiterribacter</taxon>
    </lineage>
</organism>
<dbReference type="RefSeq" id="WP_420240738.1">
    <property type="nucleotide sequence ID" value="NZ_BOPV01000001.1"/>
</dbReference>
<evidence type="ECO:0000313" key="2">
    <source>
        <dbReference type="Proteomes" id="UP000681075"/>
    </source>
</evidence>
<gene>
    <name evidence="1" type="ORF">TMPK1_00800</name>
</gene>
<dbReference type="EMBL" id="BOPV01000001">
    <property type="protein sequence ID" value="GIL37843.1"/>
    <property type="molecule type" value="Genomic_DNA"/>
</dbReference>
<proteinExistence type="predicted"/>
<dbReference type="InterPro" id="IPR023157">
    <property type="entry name" value="AGR-C-984p-like_sf"/>
</dbReference>
<dbReference type="InterPro" id="IPR010626">
    <property type="entry name" value="DUF1217"/>
</dbReference>
<evidence type="ECO:0000313" key="1">
    <source>
        <dbReference type="EMBL" id="GIL37843.1"/>
    </source>
</evidence>
<dbReference type="SUPFAM" id="SSF158837">
    <property type="entry name" value="AGR C 984p-like"/>
    <property type="match status" value="1"/>
</dbReference>
<keyword evidence="2" id="KW-1185">Reference proteome</keyword>
<sequence length="959" mass="100186">MSSVSIATWQGLLANQQQQLTRSAQTPSVKDAVDYFTTKAPTITSIDQLMSDPKLLKTVLTTYGLESEAQYPARLRALLTQDPSNPQSLVNRLVDPRFSQIVKDLSFFNGPPAGFKDQAYIAKFTQTYETNVFEENLGAQDPALREAAYFIRNIGNVTSPFQILGDNVLRDVVQTALQLPSGFAGLDVDQQAAILTSRLNLKSLQNTIAQNADLFQSATDDQAQITDATNLSSSASTVVSNLSSSLTTLKSAYDALALRRDPSGANAAKIADQNNYVPQLTQVRGLLDAAKTRTSDLTSSIDALRQLVQSASGLSAADLATTKTQFDNTVARLKNNLDNATYLDPATGTPSNLLENAGFSLTITTSPGHSYSFQGTDLTSIKTALDSAQAQFDALNQGDVPAGTLASDLDGARASSVSNTDFLNQQQRTYNTLLENVDPTIGPAQQALVYRAASSAQDSLSRANQIAAKLTQLGAALDTGTGTLDANGLPINHNSLDESVQQLKADIQSLIKTSGGGTDNLLTGNGDYGSESGIALSIHGLDLVSQISDKLTNVNALSASNSLSGSVVVEQLQQSLDTLTKSLSNQANYVQQAATSAGFAVTVDTNQLAQGSQSVADSVSRATQIGSLLGQLQSLAQGAVTNGGDATLASQVSDLQNKISGLINTSGTDADNLLVGGGSQAYNFIGGTQLYVRKGDLNTSVAGAIAGIDLSTASGAKAAYDLITGTVLPSLADARTTITSDGETIDNARLTFDGRTAIDNQLILTTQGISEQVANATVTVKNTSQPIDNSAGTIDSETGELIKPTPDTTIQKNLLTSTSDTLLFLKSTPGTFDISGHGEFDTQVTRPLVAAVNNLFKTAGPPTAVLGAAINSLTDISIDLSGDMNTLKFNTANVTDLLAQKAKAETDAAVTPYQGTAATKQLLMQYLALVGDSTNAGTLSVADLINGTASTTNILNLLL</sequence>
<dbReference type="Gene3D" id="1.10.3700.10">
    <property type="entry name" value="AGR C 984p-like"/>
    <property type="match status" value="1"/>
</dbReference>
<dbReference type="Proteomes" id="UP000681075">
    <property type="component" value="Unassembled WGS sequence"/>
</dbReference>
<dbReference type="Pfam" id="PF06748">
    <property type="entry name" value="DUF1217"/>
    <property type="match status" value="1"/>
</dbReference>
<comment type="caution">
    <text evidence="1">The sequence shown here is derived from an EMBL/GenBank/DDBJ whole genome shotgun (WGS) entry which is preliminary data.</text>
</comment>
<name>A0A8S8X5Z5_9PROT</name>
<dbReference type="AlphaFoldDB" id="A0A8S8X5Z5"/>
<protein>
    <submittedName>
        <fullName evidence="1">Uncharacterized protein</fullName>
    </submittedName>
</protein>